<accession>A0ACB9DKZ7</accession>
<reference evidence="2" key="1">
    <citation type="journal article" date="2022" name="Mol. Ecol. Resour.">
        <title>The genomes of chicory, endive, great burdock and yacon provide insights into Asteraceae palaeo-polyploidization history and plant inulin production.</title>
        <authorList>
            <person name="Fan W."/>
            <person name="Wang S."/>
            <person name="Wang H."/>
            <person name="Wang A."/>
            <person name="Jiang F."/>
            <person name="Liu H."/>
            <person name="Zhao H."/>
            <person name="Xu D."/>
            <person name="Zhang Y."/>
        </authorList>
    </citation>
    <scope>NUCLEOTIDE SEQUENCE [LARGE SCALE GENOMIC DNA]</scope>
    <source>
        <strain evidence="2">cv. Niubang</strain>
    </source>
</reference>
<sequence>MERKERESESPELKLELKTESENSVIKILAIKAIDLLARTFPARETRVIGPLVKQLNHQNPDVGTESAIALGKFVSPDNFLCTQHSKTVIEFDRMVPLMRLLRESERTQYHALVVLCYLALHAGNSEALVHAWVLTALEGADRDIVGQHSELKELVVKAIYHLNLIPDQGRE</sequence>
<reference evidence="1 2" key="2">
    <citation type="journal article" date="2022" name="Mol. Ecol. Resour.">
        <title>The genomes of chicory, endive, great burdock and yacon provide insights into Asteraceae paleo-polyploidization history and plant inulin production.</title>
        <authorList>
            <person name="Fan W."/>
            <person name="Wang S."/>
            <person name="Wang H."/>
            <person name="Wang A."/>
            <person name="Jiang F."/>
            <person name="Liu H."/>
            <person name="Zhao H."/>
            <person name="Xu D."/>
            <person name="Zhang Y."/>
        </authorList>
    </citation>
    <scope>NUCLEOTIDE SEQUENCE [LARGE SCALE GENOMIC DNA]</scope>
    <source>
        <strain evidence="2">cv. Niubang</strain>
    </source>
</reference>
<gene>
    <name evidence="1" type="ORF">L6452_09783</name>
</gene>
<organism evidence="1 2">
    <name type="scientific">Arctium lappa</name>
    <name type="common">Greater burdock</name>
    <name type="synonym">Lappa major</name>
    <dbReference type="NCBI Taxonomy" id="4217"/>
    <lineage>
        <taxon>Eukaryota</taxon>
        <taxon>Viridiplantae</taxon>
        <taxon>Streptophyta</taxon>
        <taxon>Embryophyta</taxon>
        <taxon>Tracheophyta</taxon>
        <taxon>Spermatophyta</taxon>
        <taxon>Magnoliopsida</taxon>
        <taxon>eudicotyledons</taxon>
        <taxon>Gunneridae</taxon>
        <taxon>Pentapetalae</taxon>
        <taxon>asterids</taxon>
        <taxon>campanulids</taxon>
        <taxon>Asterales</taxon>
        <taxon>Asteraceae</taxon>
        <taxon>Carduoideae</taxon>
        <taxon>Cardueae</taxon>
        <taxon>Arctiinae</taxon>
        <taxon>Arctium</taxon>
    </lineage>
</organism>
<name>A0ACB9DKZ7_ARCLA</name>
<keyword evidence="2" id="KW-1185">Reference proteome</keyword>
<evidence type="ECO:0000313" key="2">
    <source>
        <dbReference type="Proteomes" id="UP001055879"/>
    </source>
</evidence>
<protein>
    <submittedName>
        <fullName evidence="1">Uncharacterized protein</fullName>
    </submittedName>
</protein>
<proteinExistence type="predicted"/>
<dbReference type="Proteomes" id="UP001055879">
    <property type="component" value="Linkage Group LG03"/>
</dbReference>
<comment type="caution">
    <text evidence="1">The sequence shown here is derived from an EMBL/GenBank/DDBJ whole genome shotgun (WGS) entry which is preliminary data.</text>
</comment>
<evidence type="ECO:0000313" key="1">
    <source>
        <dbReference type="EMBL" id="KAI3747329.1"/>
    </source>
</evidence>
<dbReference type="EMBL" id="CM042049">
    <property type="protein sequence ID" value="KAI3747329.1"/>
    <property type="molecule type" value="Genomic_DNA"/>
</dbReference>